<feature type="compositionally biased region" description="Low complexity" evidence="1">
    <location>
        <begin position="201"/>
        <end position="211"/>
    </location>
</feature>
<dbReference type="AlphaFoldDB" id="J3P7N8"/>
<feature type="compositionally biased region" description="Gly residues" evidence="1">
    <location>
        <begin position="1"/>
        <end position="11"/>
    </location>
</feature>
<reference evidence="2" key="3">
    <citation type="submission" date="2010-09" db="EMBL/GenBank/DDBJ databases">
        <title>Annotation of Gaeumannomyces graminis var. tritici R3-111a-1.</title>
        <authorList>
            <consortium name="The Broad Institute Genome Sequencing Platform"/>
            <person name="Ma L.-J."/>
            <person name="Dead R."/>
            <person name="Young S.K."/>
            <person name="Zeng Q."/>
            <person name="Gargeya S."/>
            <person name="Fitzgerald M."/>
            <person name="Haas B."/>
            <person name="Abouelleil A."/>
            <person name="Alvarado L."/>
            <person name="Arachchi H.M."/>
            <person name="Berlin A."/>
            <person name="Brown A."/>
            <person name="Chapman S.B."/>
            <person name="Chen Z."/>
            <person name="Dunbar C."/>
            <person name="Freedman E."/>
            <person name="Gearin G."/>
            <person name="Gellesch M."/>
            <person name="Goldberg J."/>
            <person name="Griggs A."/>
            <person name="Gujja S."/>
            <person name="Heiman D."/>
            <person name="Howarth C."/>
            <person name="Larson L."/>
            <person name="Lui A."/>
            <person name="MacDonald P.J.P."/>
            <person name="Mehta T."/>
            <person name="Montmayeur A."/>
            <person name="Murphy C."/>
            <person name="Neiman D."/>
            <person name="Pearson M."/>
            <person name="Priest M."/>
            <person name="Roberts A."/>
            <person name="Saif S."/>
            <person name="Shea T."/>
            <person name="Shenoy N."/>
            <person name="Sisk P."/>
            <person name="Stolte C."/>
            <person name="Sykes S."/>
            <person name="Yandava C."/>
            <person name="Wortman J."/>
            <person name="Nusbaum C."/>
            <person name="Birren B."/>
        </authorList>
    </citation>
    <scope>NUCLEOTIDE SEQUENCE</scope>
    <source>
        <strain evidence="2">R3-111a-1</strain>
    </source>
</reference>
<protein>
    <submittedName>
        <fullName evidence="2 3">Uncharacterized protein</fullName>
    </submittedName>
</protein>
<feature type="region of interest" description="Disordered" evidence="1">
    <location>
        <begin position="73"/>
        <end position="146"/>
    </location>
</feature>
<feature type="compositionally biased region" description="Low complexity" evidence="1">
    <location>
        <begin position="82"/>
        <end position="106"/>
    </location>
</feature>
<proteinExistence type="predicted"/>
<feature type="region of interest" description="Disordered" evidence="1">
    <location>
        <begin position="840"/>
        <end position="877"/>
    </location>
</feature>
<evidence type="ECO:0000313" key="3">
    <source>
        <dbReference type="EnsemblFungi" id="EJT72670"/>
    </source>
</evidence>
<reference evidence="3" key="4">
    <citation type="journal article" date="2015" name="G3 (Bethesda)">
        <title>Genome sequences of three phytopathogenic species of the Magnaporthaceae family of fungi.</title>
        <authorList>
            <person name="Okagaki L.H."/>
            <person name="Nunes C.C."/>
            <person name="Sailsbery J."/>
            <person name="Clay B."/>
            <person name="Brown D."/>
            <person name="John T."/>
            <person name="Oh Y."/>
            <person name="Young N."/>
            <person name="Fitzgerald M."/>
            <person name="Haas B.J."/>
            <person name="Zeng Q."/>
            <person name="Young S."/>
            <person name="Adiconis X."/>
            <person name="Fan L."/>
            <person name="Levin J.Z."/>
            <person name="Mitchell T.K."/>
            <person name="Okubara P.A."/>
            <person name="Farman M.L."/>
            <person name="Kohn L.M."/>
            <person name="Birren B."/>
            <person name="Ma L.-J."/>
            <person name="Dean R.A."/>
        </authorList>
    </citation>
    <scope>NUCLEOTIDE SEQUENCE</scope>
    <source>
        <strain evidence="3">R3-111a-1</strain>
    </source>
</reference>
<evidence type="ECO:0000313" key="4">
    <source>
        <dbReference type="Proteomes" id="UP000006039"/>
    </source>
</evidence>
<dbReference type="OrthoDB" id="4159838at2759"/>
<reference evidence="3" key="5">
    <citation type="submission" date="2018-04" db="UniProtKB">
        <authorList>
            <consortium name="EnsemblFungi"/>
        </authorList>
    </citation>
    <scope>IDENTIFICATION</scope>
    <source>
        <strain evidence="3">R3-111a-1</strain>
    </source>
</reference>
<dbReference type="HOGENOM" id="CLU_013122_0_0_1"/>
<feature type="region of interest" description="Disordered" evidence="1">
    <location>
        <begin position="718"/>
        <end position="789"/>
    </location>
</feature>
<sequence length="877" mass="94250">MSFISEGGGAANAGSVSPSRKQRRSRISQSVLESTPWTATRCHRLIRPLLSHITALQKEMSWPSNDAALAGVTSEASREALSGPSPGPTSCSPRQAWVAAASTAAARRGRNMQTYSTRGSRQRTGQRTQPRSSDDNEAPSSSSSQAFANKACIWSDTAMPTPIVRKIRYHQLSSPVGPPRPPPKFTVDVDDSADRPLQGGRRAASTAPARSAVEEDLAGLRRTTPACVFNMYEAILRATESLLRATAEPAAASERATAPVLVARKSLFAMCLRQVPAYIAGRQEWEREEAEARGEKAAFNPSEVSFGIYSELEGLGPGDGAGYRHLRVVVRAHGIRILRDAVEQGILADAAFCAALARLCLLSNAGSEAEEILRAALVQAPPFPGPTGPDSTLGESPVLAPVRLLLTVAETSKRDAFALREMANLLSSGKLPQEWMCTSVFRKLWATVVRAISSNGPCQGAMEFAKVSLNIICKHVNRRNRKSSSKQDDENSGAWERTLDSSLASLATMLTVGHESLAKPEASSSRHEKIAIITKRVRVILHSSLAASTGRGIRQFGGGVFLLLLTLYLSTSPDLANDATEAAVRERLELLWEESSGARTSQHHGRAVKLISSIAQCCGRGTSSASSTYLLGLCGRVHALDVDGELFDKLEADCAFSLAHRTNDLRDLAFAETLSQSRAGAGGLVDETAEASGDGSSAPNIFTGYKWDDGISEWVLKTPAPRKPQMPPASRSHSGSNRIGSITSRRCRTASPAVSHPETPPQAGRRRALRSQTADAAESSAEDCSYDDSNEYDELSFDSSFNCRKNPTLKRRRAATVVARGPPRRVGESRPVSTTVMLSLRSHGNSNDRRGAAAGVPRKRMRPSLDSEQSSDDELCM</sequence>
<evidence type="ECO:0000256" key="1">
    <source>
        <dbReference type="SAM" id="MobiDB-lite"/>
    </source>
</evidence>
<dbReference type="RefSeq" id="XP_009225644.1">
    <property type="nucleotide sequence ID" value="XM_009227380.1"/>
</dbReference>
<dbReference type="GeneID" id="20349987"/>
<feature type="compositionally biased region" description="Low complexity" evidence="1">
    <location>
        <begin position="116"/>
        <end position="131"/>
    </location>
</feature>
<organism evidence="2">
    <name type="scientific">Gaeumannomyces tritici (strain R3-111a-1)</name>
    <name type="common">Wheat and barley take-all root rot fungus</name>
    <name type="synonym">Gaeumannomyces graminis var. tritici</name>
    <dbReference type="NCBI Taxonomy" id="644352"/>
    <lineage>
        <taxon>Eukaryota</taxon>
        <taxon>Fungi</taxon>
        <taxon>Dikarya</taxon>
        <taxon>Ascomycota</taxon>
        <taxon>Pezizomycotina</taxon>
        <taxon>Sordariomycetes</taxon>
        <taxon>Sordariomycetidae</taxon>
        <taxon>Magnaporthales</taxon>
        <taxon>Magnaporthaceae</taxon>
        <taxon>Gaeumannomyces</taxon>
    </lineage>
</organism>
<gene>
    <name evidence="3" type="primary">20349987</name>
    <name evidence="2" type="ORF">GGTG_09529</name>
</gene>
<evidence type="ECO:0000313" key="2">
    <source>
        <dbReference type="EMBL" id="EJT72670.1"/>
    </source>
</evidence>
<dbReference type="EMBL" id="GL385399">
    <property type="protein sequence ID" value="EJT72670.1"/>
    <property type="molecule type" value="Genomic_DNA"/>
</dbReference>
<dbReference type="eggNOG" id="ENOG502S27H">
    <property type="taxonomic scope" value="Eukaryota"/>
</dbReference>
<keyword evidence="4" id="KW-1185">Reference proteome</keyword>
<feature type="region of interest" description="Disordered" evidence="1">
    <location>
        <begin position="172"/>
        <end position="211"/>
    </location>
</feature>
<dbReference type="Proteomes" id="UP000006039">
    <property type="component" value="Unassembled WGS sequence"/>
</dbReference>
<feature type="region of interest" description="Disordered" evidence="1">
    <location>
        <begin position="1"/>
        <end position="34"/>
    </location>
</feature>
<feature type="compositionally biased region" description="Acidic residues" evidence="1">
    <location>
        <begin position="780"/>
        <end position="789"/>
    </location>
</feature>
<reference evidence="4" key="1">
    <citation type="submission" date="2010-07" db="EMBL/GenBank/DDBJ databases">
        <title>The genome sequence of Gaeumannomyces graminis var. tritici strain R3-111a-1.</title>
        <authorList>
            <consortium name="The Broad Institute Genome Sequencing Platform"/>
            <person name="Ma L.-J."/>
            <person name="Dead R."/>
            <person name="Young S."/>
            <person name="Zeng Q."/>
            <person name="Koehrsen M."/>
            <person name="Alvarado L."/>
            <person name="Berlin A."/>
            <person name="Chapman S.B."/>
            <person name="Chen Z."/>
            <person name="Freedman E."/>
            <person name="Gellesch M."/>
            <person name="Goldberg J."/>
            <person name="Griggs A."/>
            <person name="Gujja S."/>
            <person name="Heilman E.R."/>
            <person name="Heiman D."/>
            <person name="Hepburn T."/>
            <person name="Howarth C."/>
            <person name="Jen D."/>
            <person name="Larson L."/>
            <person name="Mehta T."/>
            <person name="Neiman D."/>
            <person name="Pearson M."/>
            <person name="Roberts A."/>
            <person name="Saif S."/>
            <person name="Shea T."/>
            <person name="Shenoy N."/>
            <person name="Sisk P."/>
            <person name="Stolte C."/>
            <person name="Sykes S."/>
            <person name="Walk T."/>
            <person name="White J."/>
            <person name="Yandava C."/>
            <person name="Haas B."/>
            <person name="Nusbaum C."/>
            <person name="Birren B."/>
        </authorList>
    </citation>
    <scope>NUCLEOTIDE SEQUENCE [LARGE SCALE GENOMIC DNA]</scope>
    <source>
        <strain evidence="4">R3-111a-1</strain>
    </source>
</reference>
<accession>J3P7N8</accession>
<dbReference type="VEuPathDB" id="FungiDB:GGTG_09529"/>
<dbReference type="EnsemblFungi" id="EJT72670">
    <property type="protein sequence ID" value="EJT72670"/>
    <property type="gene ID" value="GGTG_09529"/>
</dbReference>
<feature type="compositionally biased region" description="Polar residues" evidence="1">
    <location>
        <begin position="731"/>
        <end position="744"/>
    </location>
</feature>
<name>J3P7N8_GAET3</name>
<reference evidence="2" key="2">
    <citation type="submission" date="2010-07" db="EMBL/GenBank/DDBJ databases">
        <authorList>
            <consortium name="The Broad Institute Genome Sequencing Platform"/>
            <consortium name="Broad Institute Genome Sequencing Center for Infectious Disease"/>
            <person name="Ma L.-J."/>
            <person name="Dead R."/>
            <person name="Young S."/>
            <person name="Zeng Q."/>
            <person name="Koehrsen M."/>
            <person name="Alvarado L."/>
            <person name="Berlin A."/>
            <person name="Chapman S.B."/>
            <person name="Chen Z."/>
            <person name="Freedman E."/>
            <person name="Gellesch M."/>
            <person name="Goldberg J."/>
            <person name="Griggs A."/>
            <person name="Gujja S."/>
            <person name="Heilman E.R."/>
            <person name="Heiman D."/>
            <person name="Hepburn T."/>
            <person name="Howarth C."/>
            <person name="Jen D."/>
            <person name="Larson L."/>
            <person name="Mehta T."/>
            <person name="Neiman D."/>
            <person name="Pearson M."/>
            <person name="Roberts A."/>
            <person name="Saif S."/>
            <person name="Shea T."/>
            <person name="Shenoy N."/>
            <person name="Sisk P."/>
            <person name="Stolte C."/>
            <person name="Sykes S."/>
            <person name="Walk T."/>
            <person name="White J."/>
            <person name="Yandava C."/>
            <person name="Haas B."/>
            <person name="Nusbaum C."/>
            <person name="Birren B."/>
        </authorList>
    </citation>
    <scope>NUCLEOTIDE SEQUENCE</scope>
    <source>
        <strain evidence="2">R3-111a-1</strain>
    </source>
</reference>